<proteinExistence type="predicted"/>
<reference evidence="3 4" key="1">
    <citation type="submission" date="2018-08" db="EMBL/GenBank/DDBJ databases">
        <title>Genomic Encyclopedia of Type Strains, Phase IV (KMG-IV): sequencing the most valuable type-strain genomes for metagenomic binning, comparative biology and taxonomic classification.</title>
        <authorList>
            <person name="Goeker M."/>
        </authorList>
    </citation>
    <scope>NUCLEOTIDE SEQUENCE [LARGE SCALE GENOMIC DNA]</scope>
    <source>
        <strain evidence="3 4">DSM 23923</strain>
    </source>
</reference>
<dbReference type="EMBL" id="QUMS01000002">
    <property type="protein sequence ID" value="REG08731.1"/>
    <property type="molecule type" value="Genomic_DNA"/>
</dbReference>
<feature type="transmembrane region" description="Helical" evidence="2">
    <location>
        <begin position="138"/>
        <end position="165"/>
    </location>
</feature>
<name>A0A347ZP99_9CHLR</name>
<dbReference type="OrthoDB" id="160946at2"/>
<evidence type="ECO:0000313" key="3">
    <source>
        <dbReference type="EMBL" id="REG08731.1"/>
    </source>
</evidence>
<protein>
    <submittedName>
        <fullName evidence="3">Uncharacterized protein</fullName>
    </submittedName>
</protein>
<accession>A0A347ZP99</accession>
<evidence type="ECO:0000313" key="4">
    <source>
        <dbReference type="Proteomes" id="UP000256388"/>
    </source>
</evidence>
<feature type="region of interest" description="Disordered" evidence="1">
    <location>
        <begin position="186"/>
        <end position="216"/>
    </location>
</feature>
<keyword evidence="2" id="KW-0472">Membrane</keyword>
<organism evidence="3 4">
    <name type="scientific">Pelolinea submarina</name>
    <dbReference type="NCBI Taxonomy" id="913107"/>
    <lineage>
        <taxon>Bacteria</taxon>
        <taxon>Bacillati</taxon>
        <taxon>Chloroflexota</taxon>
        <taxon>Anaerolineae</taxon>
        <taxon>Anaerolineales</taxon>
        <taxon>Anaerolineaceae</taxon>
        <taxon>Pelolinea</taxon>
    </lineage>
</organism>
<gene>
    <name evidence="3" type="ORF">DFR64_2106</name>
</gene>
<comment type="caution">
    <text evidence="3">The sequence shown here is derived from an EMBL/GenBank/DDBJ whole genome shotgun (WGS) entry which is preliminary data.</text>
</comment>
<feature type="compositionally biased region" description="Polar residues" evidence="1">
    <location>
        <begin position="201"/>
        <end position="216"/>
    </location>
</feature>
<keyword evidence="4" id="KW-1185">Reference proteome</keyword>
<feature type="transmembrane region" description="Helical" evidence="2">
    <location>
        <begin position="97"/>
        <end position="118"/>
    </location>
</feature>
<dbReference type="Proteomes" id="UP000256388">
    <property type="component" value="Unassembled WGS sequence"/>
</dbReference>
<dbReference type="RefSeq" id="WP_116225377.1">
    <property type="nucleotide sequence ID" value="NZ_AP018437.1"/>
</dbReference>
<dbReference type="AlphaFoldDB" id="A0A347ZP99"/>
<evidence type="ECO:0000256" key="2">
    <source>
        <dbReference type="SAM" id="Phobius"/>
    </source>
</evidence>
<keyword evidence="2" id="KW-0812">Transmembrane</keyword>
<keyword evidence="2" id="KW-1133">Transmembrane helix</keyword>
<sequence>MNLTTSQKINRMSTKFLDDLRSRSINVYTLIMIAALFAFEVFNFSTTDFALREMLGGNGMGAMRWSTILALAFCGMDFAGIASLLSGSSDKNNRAGWYLLGAWVVAATMNAGLTWWGVSVTLYNQPADSIMVLDPLTFVTVIPVLVSLGVWIIRIMIIASLIYAFNPKLEQPVSKIQKVVRTPKRSFGFNDNPQPMPSGFQPLNTQTKSQNEPFRY</sequence>
<evidence type="ECO:0000256" key="1">
    <source>
        <dbReference type="SAM" id="MobiDB-lite"/>
    </source>
</evidence>
<feature type="transmembrane region" description="Helical" evidence="2">
    <location>
        <begin position="25"/>
        <end position="45"/>
    </location>
</feature>
<feature type="transmembrane region" description="Helical" evidence="2">
    <location>
        <begin position="65"/>
        <end position="85"/>
    </location>
</feature>